<feature type="domain" description="USP" evidence="7">
    <location>
        <begin position="429"/>
        <end position="875"/>
    </location>
</feature>
<dbReference type="GO" id="GO:0016579">
    <property type="term" value="P:protein deubiquitination"/>
    <property type="evidence" value="ECO:0007669"/>
    <property type="project" value="InterPro"/>
</dbReference>
<evidence type="ECO:0000313" key="9">
    <source>
        <dbReference type="Proteomes" id="UP000717515"/>
    </source>
</evidence>
<name>A0A9P8ACI6_MORAP</name>
<dbReference type="SUPFAM" id="SSF54001">
    <property type="entry name" value="Cysteine proteinases"/>
    <property type="match status" value="1"/>
</dbReference>
<dbReference type="PANTHER" id="PTHR43982:SF6">
    <property type="entry name" value="UBIQUITIN CARBOXYL-TERMINAL HYDROLASE 2-RELATED"/>
    <property type="match status" value="1"/>
</dbReference>
<dbReference type="Proteomes" id="UP000717515">
    <property type="component" value="Unassembled WGS sequence"/>
</dbReference>
<proteinExistence type="predicted"/>
<organism evidence="8 9">
    <name type="scientific">Mortierella alpina</name>
    <name type="common">Oleaginous fungus</name>
    <name type="synonym">Mortierella renispora</name>
    <dbReference type="NCBI Taxonomy" id="64518"/>
    <lineage>
        <taxon>Eukaryota</taxon>
        <taxon>Fungi</taxon>
        <taxon>Fungi incertae sedis</taxon>
        <taxon>Mucoromycota</taxon>
        <taxon>Mortierellomycotina</taxon>
        <taxon>Mortierellomycetes</taxon>
        <taxon>Mortierellales</taxon>
        <taxon>Mortierellaceae</taxon>
        <taxon>Mortierella</taxon>
    </lineage>
</organism>
<sequence>MADYDMRALAGFAEAPVSSDNAETLIRALSLSSKGTTPQRWIVDLAFHEIGLMPHAHVFYLNPNEGTRDDEPMNICCQTCFKQYTIMITPGSPCNGLLHHLHAMFEPEAVAAECCHCGSSIHAILEQPTIPQSLIYRMRKARRPEATLSPAPHFHDTVEVLIRILSTATKPGSNSINTGSNMFKNKIGLDEASKEFLKFAGFSMIEERFHPPEHTPESVQFLHRCCFQLQLILLNDKPGSLSVPIEPAYRLLLQRLGGATYKPEPSEKVIPLSDKGSLFTERDAAIGKLGCLTNMGDDAVIDAFRTQVSHDVTAAHPLVDVLVEVQKKRKSDPLDIEIVCQRSEGIVTTAELRSAYRDFEIPECGEGISTEVLIGLIRPSLHSGSKDNLKIIATSRRDLDMNQLLDVPLEDSPMEEDPILDLYYAQNPVGLSNIGNTCYLNSLLQYFYTVKEIRETVINMEAYMENEDSQDWREKVIDGRVLSRQDVAEAKEIVTELRKLFLSMQSARSRSVTPSSRLVELLLSTGKDGLTEKGAQRSTDHFFEQQDVSETMSILMYRLNAAFQPIISGKDGKPVDRFNSLFYVRANRKSEEIGTKTGHKEERRIPEDFSTLLLNVKEDVTMEELIDEYFDANDEGDDSEELSEIDSKLKDVSRRTRAITVTELPSILQIHLMRTHFDRDDKTSYKSNASVTIPKRLYMDQYMESSLECNQDRLKQMKLWKGERRKCRRVLEDIKKRHKAQALQEKINTNAETNIDIVPAGSEAAGADGGLVEPQDKEADLHAEQLTKIAELTDRLQNETSDLHQAEYKIHAVFHHEGGANFGHYWVYVLDDQPSGSRWLKYSDDIVSEVGLAQEHEVFQGVQGSTACLCVYVQSNAQDVVQTVGRSIAG</sequence>
<gene>
    <name evidence="8" type="ORF">KVV02_008617</name>
</gene>
<evidence type="ECO:0000256" key="3">
    <source>
        <dbReference type="ARBA" id="ARBA00022670"/>
    </source>
</evidence>
<accession>A0A9P8ACI6</accession>
<dbReference type="InterPro" id="IPR038765">
    <property type="entry name" value="Papain-like_cys_pep_sf"/>
</dbReference>
<evidence type="ECO:0000256" key="2">
    <source>
        <dbReference type="ARBA" id="ARBA00012759"/>
    </source>
</evidence>
<evidence type="ECO:0000259" key="7">
    <source>
        <dbReference type="PROSITE" id="PS50235"/>
    </source>
</evidence>
<dbReference type="GO" id="GO:0043161">
    <property type="term" value="P:proteasome-mediated ubiquitin-dependent protein catabolic process"/>
    <property type="evidence" value="ECO:0007669"/>
    <property type="project" value="InterPro"/>
</dbReference>
<evidence type="ECO:0000256" key="4">
    <source>
        <dbReference type="ARBA" id="ARBA00022786"/>
    </source>
</evidence>
<dbReference type="GO" id="GO:0070628">
    <property type="term" value="F:proteasome binding"/>
    <property type="evidence" value="ECO:0007669"/>
    <property type="project" value="TreeGrafter"/>
</dbReference>
<reference evidence="8" key="1">
    <citation type="submission" date="2021-07" db="EMBL/GenBank/DDBJ databases">
        <title>Draft genome of Mortierella alpina, strain LL118, isolated from an aspen leaf litter sample.</title>
        <authorList>
            <person name="Yang S."/>
            <person name="Vinatzer B.A."/>
        </authorList>
    </citation>
    <scope>NUCLEOTIDE SEQUENCE</scope>
    <source>
        <strain evidence="8">LL118</strain>
    </source>
</reference>
<comment type="caution">
    <text evidence="8">The sequence shown here is derived from an EMBL/GenBank/DDBJ whole genome shotgun (WGS) entry which is preliminary data.</text>
</comment>
<dbReference type="EC" id="3.4.19.12" evidence="2"/>
<dbReference type="PROSITE" id="PS50235">
    <property type="entry name" value="USP_3"/>
    <property type="match status" value="1"/>
</dbReference>
<dbReference type="InterPro" id="IPR036339">
    <property type="entry name" value="PUB-like_dom_sf"/>
</dbReference>
<evidence type="ECO:0000313" key="8">
    <source>
        <dbReference type="EMBL" id="KAG9326727.1"/>
    </source>
</evidence>
<dbReference type="EMBL" id="JAIFTL010000014">
    <property type="protein sequence ID" value="KAG9326727.1"/>
    <property type="molecule type" value="Genomic_DNA"/>
</dbReference>
<dbReference type="InterPro" id="IPR018200">
    <property type="entry name" value="USP_CS"/>
</dbReference>
<dbReference type="InterPro" id="IPR044635">
    <property type="entry name" value="UBP14-like"/>
</dbReference>
<dbReference type="PROSITE" id="PS00972">
    <property type="entry name" value="USP_1"/>
    <property type="match status" value="1"/>
</dbReference>
<dbReference type="AlphaFoldDB" id="A0A9P8ACI6"/>
<dbReference type="Gene3D" id="3.90.70.10">
    <property type="entry name" value="Cysteine proteinases"/>
    <property type="match status" value="1"/>
</dbReference>
<keyword evidence="5" id="KW-0378">Hydrolase</keyword>
<evidence type="ECO:0000256" key="1">
    <source>
        <dbReference type="ARBA" id="ARBA00000707"/>
    </source>
</evidence>
<dbReference type="InterPro" id="IPR001394">
    <property type="entry name" value="Peptidase_C19_UCH"/>
</dbReference>
<dbReference type="Pfam" id="PF00443">
    <property type="entry name" value="UCH"/>
    <property type="match status" value="1"/>
</dbReference>
<dbReference type="PANTHER" id="PTHR43982">
    <property type="entry name" value="UBIQUITIN CARBOXYL-TERMINAL HYDROLASE"/>
    <property type="match status" value="1"/>
</dbReference>
<dbReference type="SUPFAM" id="SSF143503">
    <property type="entry name" value="PUG domain-like"/>
    <property type="match status" value="1"/>
</dbReference>
<dbReference type="GO" id="GO:0061136">
    <property type="term" value="P:regulation of proteasomal protein catabolic process"/>
    <property type="evidence" value="ECO:0007669"/>
    <property type="project" value="TreeGrafter"/>
</dbReference>
<evidence type="ECO:0000256" key="5">
    <source>
        <dbReference type="ARBA" id="ARBA00022801"/>
    </source>
</evidence>
<keyword evidence="6" id="KW-0788">Thiol protease</keyword>
<protein>
    <recommendedName>
        <fullName evidence="2">ubiquitinyl hydrolase 1</fullName>
        <ecNumber evidence="2">3.4.19.12</ecNumber>
    </recommendedName>
</protein>
<evidence type="ECO:0000256" key="6">
    <source>
        <dbReference type="ARBA" id="ARBA00022807"/>
    </source>
</evidence>
<dbReference type="InterPro" id="IPR028889">
    <property type="entry name" value="USP"/>
</dbReference>
<comment type="catalytic activity">
    <reaction evidence="1">
        <text>Thiol-dependent hydrolysis of ester, thioester, amide, peptide and isopeptide bonds formed by the C-terminal Gly of ubiquitin (a 76-residue protein attached to proteins as an intracellular targeting signal).</text>
        <dbReference type="EC" id="3.4.19.12"/>
    </reaction>
</comment>
<dbReference type="GO" id="GO:0004843">
    <property type="term" value="F:cysteine-type deubiquitinase activity"/>
    <property type="evidence" value="ECO:0007669"/>
    <property type="project" value="UniProtKB-EC"/>
</dbReference>
<keyword evidence="3" id="KW-0645">Protease</keyword>
<keyword evidence="4" id="KW-0833">Ubl conjugation pathway</keyword>